<dbReference type="Gene3D" id="1.10.1200.10">
    <property type="entry name" value="ACP-like"/>
    <property type="match status" value="1"/>
</dbReference>
<feature type="domain" description="Carrier" evidence="3">
    <location>
        <begin position="836"/>
        <end position="915"/>
    </location>
</feature>
<dbReference type="SUPFAM" id="SSF51735">
    <property type="entry name" value="NAD(P)-binding Rossmann-fold domains"/>
    <property type="match status" value="1"/>
</dbReference>
<dbReference type="InterPro" id="IPR009081">
    <property type="entry name" value="PP-bd_ACP"/>
</dbReference>
<dbReference type="OrthoDB" id="416786at2759"/>
<reference evidence="5" key="1">
    <citation type="journal article" date="2014" name="BMC Genomics">
        <title>Genome characteristics reveal the impact of lichenization on lichen-forming fungus Endocarpon pusillum Hedwig (Verrucariales, Ascomycota).</title>
        <authorList>
            <person name="Wang Y.-Y."/>
            <person name="Liu B."/>
            <person name="Zhang X.-Y."/>
            <person name="Zhou Q.-M."/>
            <person name="Zhang T."/>
            <person name="Li H."/>
            <person name="Yu Y.-F."/>
            <person name="Zhang X.-L."/>
            <person name="Hao X.-Y."/>
            <person name="Wang M."/>
            <person name="Wang L."/>
            <person name="Wei J.-C."/>
        </authorList>
    </citation>
    <scope>NUCLEOTIDE SEQUENCE [LARGE SCALE GENOMIC DNA]</scope>
    <source>
        <strain evidence="5">Z07020 / HMAS-L-300199</strain>
    </source>
</reference>
<dbReference type="GeneID" id="19243986"/>
<dbReference type="Pfam" id="PF00501">
    <property type="entry name" value="AMP-binding"/>
    <property type="match status" value="1"/>
</dbReference>
<dbReference type="EMBL" id="KE720974">
    <property type="protein sequence ID" value="ERF73135.1"/>
    <property type="molecule type" value="Genomic_DNA"/>
</dbReference>
<dbReference type="Proteomes" id="UP000019373">
    <property type="component" value="Unassembled WGS sequence"/>
</dbReference>
<dbReference type="RefSeq" id="XP_007801216.1">
    <property type="nucleotide sequence ID" value="XM_007803025.1"/>
</dbReference>
<dbReference type="PANTHER" id="PTHR44845:SF4">
    <property type="entry name" value="NONRIBOSOMAL PEPTIDE SYNTHASE INPA"/>
    <property type="match status" value="1"/>
</dbReference>
<dbReference type="InterPro" id="IPR045851">
    <property type="entry name" value="AMP-bd_C_sf"/>
</dbReference>
<dbReference type="InterPro" id="IPR036736">
    <property type="entry name" value="ACP-like_sf"/>
</dbReference>
<dbReference type="SUPFAM" id="SSF52777">
    <property type="entry name" value="CoA-dependent acyltransferases"/>
    <property type="match status" value="1"/>
</dbReference>
<dbReference type="NCBIfam" id="TIGR01733">
    <property type="entry name" value="AA-adenyl-dom"/>
    <property type="match status" value="1"/>
</dbReference>
<dbReference type="SUPFAM" id="SSF47336">
    <property type="entry name" value="ACP-like"/>
    <property type="match status" value="1"/>
</dbReference>
<dbReference type="Pfam" id="PF07993">
    <property type="entry name" value="NAD_binding_4"/>
    <property type="match status" value="1"/>
</dbReference>
<evidence type="ECO:0000256" key="1">
    <source>
        <dbReference type="ARBA" id="ARBA00022450"/>
    </source>
</evidence>
<dbReference type="InterPro" id="IPR036291">
    <property type="entry name" value="NAD(P)-bd_dom_sf"/>
</dbReference>
<dbReference type="Gene3D" id="3.40.50.12780">
    <property type="entry name" value="N-terminal domain of ligase-like"/>
    <property type="match status" value="1"/>
</dbReference>
<dbReference type="PROSITE" id="PS00455">
    <property type="entry name" value="AMP_BINDING"/>
    <property type="match status" value="1"/>
</dbReference>
<dbReference type="PROSITE" id="PS50075">
    <property type="entry name" value="CARRIER"/>
    <property type="match status" value="1"/>
</dbReference>
<evidence type="ECO:0000259" key="3">
    <source>
        <dbReference type="PROSITE" id="PS50075"/>
    </source>
</evidence>
<organism evidence="4 5">
    <name type="scientific">Endocarpon pusillum (strain Z07020 / HMAS-L-300199)</name>
    <name type="common">Lichen-forming fungus</name>
    <dbReference type="NCBI Taxonomy" id="1263415"/>
    <lineage>
        <taxon>Eukaryota</taxon>
        <taxon>Fungi</taxon>
        <taxon>Dikarya</taxon>
        <taxon>Ascomycota</taxon>
        <taxon>Pezizomycotina</taxon>
        <taxon>Eurotiomycetes</taxon>
        <taxon>Chaetothyriomycetidae</taxon>
        <taxon>Verrucariales</taxon>
        <taxon>Verrucariaceae</taxon>
        <taxon>Endocarpon</taxon>
    </lineage>
</organism>
<keyword evidence="1" id="KW-0596">Phosphopantetheine</keyword>
<dbReference type="InterPro" id="IPR013120">
    <property type="entry name" value="FAR_NAD-bd"/>
</dbReference>
<dbReference type="Gene3D" id="3.40.50.720">
    <property type="entry name" value="NAD(P)-binding Rossmann-like Domain"/>
    <property type="match status" value="1"/>
</dbReference>
<dbReference type="InterPro" id="IPR042099">
    <property type="entry name" value="ANL_N_sf"/>
</dbReference>
<dbReference type="CDD" id="cd05918">
    <property type="entry name" value="A_NRPS_SidN3_like"/>
    <property type="match status" value="1"/>
</dbReference>
<dbReference type="eggNOG" id="KOG1178">
    <property type="taxonomic scope" value="Eukaryota"/>
</dbReference>
<dbReference type="InterPro" id="IPR020845">
    <property type="entry name" value="AMP-binding_CS"/>
</dbReference>
<dbReference type="InterPro" id="IPR010080">
    <property type="entry name" value="Thioester_reductase-like_dom"/>
</dbReference>
<dbReference type="OMA" id="QTKFMSQ"/>
<dbReference type="InterPro" id="IPR000873">
    <property type="entry name" value="AMP-dep_synth/lig_dom"/>
</dbReference>
<keyword evidence="2" id="KW-0597">Phosphoprotein</keyword>
<dbReference type="NCBIfam" id="TIGR01746">
    <property type="entry name" value="Thioester-redct"/>
    <property type="match status" value="1"/>
</dbReference>
<dbReference type="PANTHER" id="PTHR44845">
    <property type="entry name" value="CARRIER DOMAIN-CONTAINING PROTEIN"/>
    <property type="match status" value="1"/>
</dbReference>
<dbReference type="Gene3D" id="3.30.300.30">
    <property type="match status" value="1"/>
</dbReference>
<dbReference type="InterPro" id="IPR010071">
    <property type="entry name" value="AA_adenyl_dom"/>
</dbReference>
<dbReference type="PIRSF" id="PIRSF001617">
    <property type="entry name" value="Alpha-AR"/>
    <property type="match status" value="1"/>
</dbReference>
<sequence>MLDLLLDAASQLICSNALNRGSGFQLLSAREDGLFFSDVKTSPLGSTMHLVTKETSEDLILQQCHFPTSARRDVTSHHYETISVSDHSRFRASSGKSFGPLDEVVLAAWAILLRSYFRRSIVSFAVLLGSKGPKYLGNFTDDILLQGDAEALVLRYDIFDGCLIQDVRASVCRISRAGLKKTQISTAFNLLSSAPLIDGYSKGGNVQLAHEDILDDGFDFILNSEAIESSIHVSMSYRCPAISRQYAQAVANTLRNIIEKVVSDPGLTIDKTDFVSDDDKEKMISWNVKVPYAQMTCMHYLVESVARAIPSSEAICAWDGTVTYAQLNALSSIAAQQLVRAGVGPGTYVPFAYEKSLWTVVATFAILKAGGAFVPLDPAHPRARLKEILNSINATVVVTSDLFASSMQGLAEHVIVVNAKTVSRGQSNETKGFCAASVGPKDPIFVLFTSGSTGKPKGMIHEHGAICTHAITHGEAMGYHGARVLQFAAHTFDVAIIDIFTTLIFGGCICIPSEEDRRSNIVGVINSMKADYAILTPSFAGLIEPSDVPTLKTLAIGGEALPQDRIQRWAERVSLIQIYGPAEVGICLIMHMHSRTSPETVGYPLPNSSCWLVDPDNPHCLVPIGAVGELVVAGPSLARSYLNDEVKTRSCFLENLDWADQMGLKCGRFYRTGDLLRYNTNLFDGAYDFVGRKDTQIKLRGQRIEPGEVEYHIASIPGVAVSMVTRPERGCFAGELVSVVQMRSTESSRVLSKPISIALDQSLSIEAVRRNLVGALPGYMIPTVCIVVDNMPFVPSLKINRKLVDQWLTNMTSRPSEVVSATLNDLRASLLDPGEATANLLSAKIVELVARKDEARESMLKRHDFVLQKSGIDSIQIISLSIFMQKEFGIRIPMHQLLNSTTTIRDLAYLIDHRNDSSTASTIHTTVNVAQEVAIWSEKLFRDIKPQGSNGDSAASVAIRNVFLTGASGYLGSAILQQLVAKPDLRIFCLVRCATESAGFQRVKETGIRTGWWQDCYGSRIQVWRGDLTEDDLGLDSRQLDCLCGTTSREDLHIHAIIHNGAKVHYSSDFLTLKATNVHPTSELLKITAQAANISSFVFVSGGRKPSIKPDNEEDPESHRSDAANHIDQADGYAQTKYVSEQLVRNCVDHTYFQSKCLSTIKPGYVVGSRQAGIANQTDFIWRLIAGCVEIGAYNHDEAAHWLLIADVDCVARRVVSSICNDAASHHSGRVEKVLEGLRFAELWEMLARDFGYDLERLGYDEWMGRLKGAIMKKREEHLLFPLIHVLERDGGTIGSREMPVGVDSEGMKEVIRSNVKRLIEVGFLPSPQKSP</sequence>
<accession>U1HRM3</accession>
<keyword evidence="5" id="KW-1185">Reference proteome</keyword>
<protein>
    <recommendedName>
        <fullName evidence="3">Carrier domain-containing protein</fullName>
    </recommendedName>
</protein>
<dbReference type="HOGENOM" id="CLU_000022_60_8_1"/>
<dbReference type="Pfam" id="PF00550">
    <property type="entry name" value="PP-binding"/>
    <property type="match status" value="1"/>
</dbReference>
<proteinExistence type="predicted"/>
<dbReference type="SUPFAM" id="SSF56801">
    <property type="entry name" value="Acetyl-CoA synthetase-like"/>
    <property type="match status" value="1"/>
</dbReference>
<evidence type="ECO:0000313" key="5">
    <source>
        <dbReference type="Proteomes" id="UP000019373"/>
    </source>
</evidence>
<name>U1HRM3_ENDPU</name>
<evidence type="ECO:0000256" key="2">
    <source>
        <dbReference type="ARBA" id="ARBA00022553"/>
    </source>
</evidence>
<gene>
    <name evidence="4" type="ORF">EPUS_09153</name>
</gene>
<dbReference type="Gene3D" id="3.30.559.30">
    <property type="entry name" value="Nonribosomal peptide synthetase, condensation domain"/>
    <property type="match status" value="1"/>
</dbReference>
<evidence type="ECO:0000313" key="4">
    <source>
        <dbReference type="EMBL" id="ERF73135.1"/>
    </source>
</evidence>